<evidence type="ECO:0000313" key="1">
    <source>
        <dbReference type="EMBL" id="SDO34624.1"/>
    </source>
</evidence>
<reference evidence="2" key="1">
    <citation type="submission" date="2016-10" db="EMBL/GenBank/DDBJ databases">
        <authorList>
            <person name="Varghese N."/>
            <person name="Submissions S."/>
        </authorList>
    </citation>
    <scope>NUCLEOTIDE SEQUENCE [LARGE SCALE GENOMIC DNA]</scope>
    <source>
        <strain evidence="2">CGMCC 1.3703</strain>
    </source>
</reference>
<dbReference type="Gene3D" id="3.30.70.120">
    <property type="match status" value="1"/>
</dbReference>
<dbReference type="EMBL" id="FNIZ01000004">
    <property type="protein sequence ID" value="SDO34624.1"/>
    <property type="molecule type" value="Genomic_DNA"/>
</dbReference>
<dbReference type="InterPro" id="IPR015867">
    <property type="entry name" value="N-reg_PII/ATP_PRibTrfase_C"/>
</dbReference>
<dbReference type="PANTHER" id="PTHR41774:SF1">
    <property type="entry name" value="NGG1P INTERACTING FACTOR NIF3"/>
    <property type="match status" value="1"/>
</dbReference>
<proteinExistence type="predicted"/>
<dbReference type="PANTHER" id="PTHR41774">
    <property type="match status" value="1"/>
</dbReference>
<name>A0A1H0IT27_HALAD</name>
<dbReference type="SUPFAM" id="SSF102705">
    <property type="entry name" value="NIF3 (NGG1p interacting factor 3)-like"/>
    <property type="match status" value="1"/>
</dbReference>
<dbReference type="RefSeq" id="WP_089651590.1">
    <property type="nucleotide sequence ID" value="NZ_FNIZ01000004.1"/>
</dbReference>
<dbReference type="STRING" id="240303.SAMN05421677_104180"/>
<dbReference type="InterPro" id="IPR036069">
    <property type="entry name" value="DUF34/NIF3_sf"/>
</dbReference>
<dbReference type="AlphaFoldDB" id="A0A1H0IT27"/>
<sequence length="116" mass="13293">MKLVDIYRVKTFVVPEYVDAVVQGVLSIDDLRVGNYKNVMWQSKSGVEQFVPGEEAVPTEGESGEKTTLTSLRIEFSIPRDESLLRRVIEEGIYPNHPWDEPVVQVSEEREARKQE</sequence>
<keyword evidence="2" id="KW-1185">Reference proteome</keyword>
<gene>
    <name evidence="1" type="ORF">SAMN05421677_104180</name>
</gene>
<dbReference type="OrthoDB" id="1690807at2"/>
<protein>
    <submittedName>
        <fullName evidence="1">Uncharacterized protein</fullName>
    </submittedName>
</protein>
<accession>A0A1H0IT27</accession>
<organism evidence="1 2">
    <name type="scientific">Halobacillus aidingensis</name>
    <dbReference type="NCBI Taxonomy" id="240303"/>
    <lineage>
        <taxon>Bacteria</taxon>
        <taxon>Bacillati</taxon>
        <taxon>Bacillota</taxon>
        <taxon>Bacilli</taxon>
        <taxon>Bacillales</taxon>
        <taxon>Bacillaceae</taxon>
        <taxon>Halobacillus</taxon>
    </lineage>
</organism>
<evidence type="ECO:0000313" key="2">
    <source>
        <dbReference type="Proteomes" id="UP000198860"/>
    </source>
</evidence>
<dbReference type="Proteomes" id="UP000198860">
    <property type="component" value="Unassembled WGS sequence"/>
</dbReference>